<protein>
    <submittedName>
        <fullName evidence="2">Phage baseplate assembly protein V</fullName>
    </submittedName>
</protein>
<gene>
    <name evidence="2" type="ORF">NP603_07600</name>
</gene>
<evidence type="ECO:0000313" key="2">
    <source>
        <dbReference type="EMBL" id="MCQ8180967.1"/>
    </source>
</evidence>
<accession>A0ABT1UFG9</accession>
<dbReference type="InterPro" id="IPR006531">
    <property type="entry name" value="Gp5/Vgr_OB"/>
</dbReference>
<dbReference type="Gene3D" id="2.40.50.230">
    <property type="entry name" value="Gp5 N-terminal domain"/>
    <property type="match status" value="1"/>
</dbReference>
<organism evidence="2 3">
    <name type="scientific">Methylomonas aurea</name>
    <dbReference type="NCBI Taxonomy" id="2952224"/>
    <lineage>
        <taxon>Bacteria</taxon>
        <taxon>Pseudomonadati</taxon>
        <taxon>Pseudomonadota</taxon>
        <taxon>Gammaproteobacteria</taxon>
        <taxon>Methylococcales</taxon>
        <taxon>Methylococcaceae</taxon>
        <taxon>Methylomonas</taxon>
    </lineage>
</organism>
<proteinExistence type="predicted"/>
<dbReference type="Gene3D" id="2.30.110.50">
    <property type="match status" value="1"/>
</dbReference>
<sequence>MEALLNPPQLQIELAGKPLAAGDAQYLTELQVSERLSLPSQCELAFQGLPDLLGDLASLADGTELIVRTGPDRCLFQGNITALEYEFAPGNNLGLRIRAYDRLHSLRQRQAPRSYVDLTVTELAATLVGDLDIAVAADETGPIWRLIMQHEQSDLELLAEFAERAGLYFHLRDSVLQFASLAGHPGNPVLKLGENLLEAKIEANSGRSRQAVTNLAWDPWQAAARRGRADTARCGRRLAADTAFHADSAPEFTSTDDSVQDDNQAEAYAQAQLDHRTAAETVFWGIAAGNPELMPGLAVKLDGLSGPVNGQYVLSAVTHRFDSRQGYVCELDSAPPPLRPRKRATLATVGVVTRVDDPDGLGRVKAMLPSYGELETDWIEVACAGAGKGKGLLLLPSLGDKVLLALIREDPAQAIVIGGLYGDSPLPDDAVVDADIGRYFLSTPGGQRISLDDSERSIRLQTQSGQQVELQPDKIRLQLDSGSFFELADNGTRLHAEADLDIEAPGRTITIRGRAINFEQKS</sequence>
<dbReference type="Pfam" id="PF04717">
    <property type="entry name" value="Phage_base_V"/>
    <property type="match status" value="1"/>
</dbReference>
<reference evidence="2 3" key="1">
    <citation type="submission" date="2022-07" db="EMBL/GenBank/DDBJ databases">
        <title>Methylomonas rivi sp. nov., Methylomonas rosea sp. nov., Methylomonas aureus sp. nov. and Methylomonas subterranea sp. nov., four novel methanotrophs isolated from a freshwater creek and the deep terrestrial subsurface.</title>
        <authorList>
            <person name="Abin C."/>
            <person name="Sankaranarayanan K."/>
            <person name="Garner C."/>
            <person name="Sindelar R."/>
            <person name="Kotary K."/>
            <person name="Garner R."/>
            <person name="Barclay S."/>
            <person name="Lawson P."/>
            <person name="Krumholz L."/>
        </authorList>
    </citation>
    <scope>NUCLEOTIDE SEQUENCE [LARGE SCALE GENOMIC DNA]</scope>
    <source>
        <strain evidence="2 3">SURF-1</strain>
    </source>
</reference>
<dbReference type="SUPFAM" id="SSF69255">
    <property type="entry name" value="gp5 N-terminal domain-like"/>
    <property type="match status" value="1"/>
</dbReference>
<dbReference type="RefSeq" id="WP_256610316.1">
    <property type="nucleotide sequence ID" value="NZ_JANIBM010000006.1"/>
</dbReference>
<dbReference type="Pfam" id="PF05954">
    <property type="entry name" value="Phage_GPD"/>
    <property type="match status" value="1"/>
</dbReference>
<keyword evidence="3" id="KW-1185">Reference proteome</keyword>
<evidence type="ECO:0000313" key="3">
    <source>
        <dbReference type="Proteomes" id="UP001524569"/>
    </source>
</evidence>
<dbReference type="EMBL" id="JANIBM010000006">
    <property type="protein sequence ID" value="MCQ8180967.1"/>
    <property type="molecule type" value="Genomic_DNA"/>
</dbReference>
<dbReference type="Gene3D" id="3.55.50.10">
    <property type="entry name" value="Baseplate protein-like domains"/>
    <property type="match status" value="1"/>
</dbReference>
<dbReference type="SUPFAM" id="SSF69279">
    <property type="entry name" value="Phage tail proteins"/>
    <property type="match status" value="2"/>
</dbReference>
<name>A0ABT1UFG9_9GAMM</name>
<dbReference type="Proteomes" id="UP001524569">
    <property type="component" value="Unassembled WGS sequence"/>
</dbReference>
<feature type="domain" description="Gp5/Type VI secretion system Vgr protein OB-fold" evidence="1">
    <location>
        <begin position="349"/>
        <end position="421"/>
    </location>
</feature>
<comment type="caution">
    <text evidence="2">The sequence shown here is derived from an EMBL/GenBank/DDBJ whole genome shotgun (WGS) entry which is preliminary data.</text>
</comment>
<dbReference type="InterPro" id="IPR037026">
    <property type="entry name" value="Vgr_OB-fold_dom_sf"/>
</dbReference>
<dbReference type="Gene3D" id="4.10.220.110">
    <property type="match status" value="1"/>
</dbReference>
<evidence type="ECO:0000259" key="1">
    <source>
        <dbReference type="Pfam" id="PF04717"/>
    </source>
</evidence>